<reference evidence="2 3" key="1">
    <citation type="submission" date="2019-05" db="EMBL/GenBank/DDBJ databases">
        <title>Another draft genome of Portunus trituberculatus and its Hox gene families provides insights of decapod evolution.</title>
        <authorList>
            <person name="Jeong J.-H."/>
            <person name="Song I."/>
            <person name="Kim S."/>
            <person name="Choi T."/>
            <person name="Kim D."/>
            <person name="Ryu S."/>
            <person name="Kim W."/>
        </authorList>
    </citation>
    <scope>NUCLEOTIDE SEQUENCE [LARGE SCALE GENOMIC DNA]</scope>
    <source>
        <tissue evidence="2">Muscle</tissue>
    </source>
</reference>
<dbReference type="AlphaFoldDB" id="A0A5B7F589"/>
<dbReference type="EMBL" id="VSRR010004639">
    <property type="protein sequence ID" value="MPC40273.1"/>
    <property type="molecule type" value="Genomic_DNA"/>
</dbReference>
<dbReference type="Proteomes" id="UP000324222">
    <property type="component" value="Unassembled WGS sequence"/>
</dbReference>
<evidence type="ECO:0000313" key="2">
    <source>
        <dbReference type="EMBL" id="MPC40273.1"/>
    </source>
</evidence>
<sequence>MRGGNAVAGSGGGAGGQEAERGGSETASGLWKWCLTTVVARGVEARGGAARQRPGASRCWSRMLGVPRYTTGSLDRFVLPVIAAN</sequence>
<evidence type="ECO:0000313" key="3">
    <source>
        <dbReference type="Proteomes" id="UP000324222"/>
    </source>
</evidence>
<name>A0A5B7F589_PORTR</name>
<keyword evidence="3" id="KW-1185">Reference proteome</keyword>
<gene>
    <name evidence="2" type="ORF">E2C01_033828</name>
</gene>
<feature type="region of interest" description="Disordered" evidence="1">
    <location>
        <begin position="1"/>
        <end position="27"/>
    </location>
</feature>
<accession>A0A5B7F589</accession>
<organism evidence="2 3">
    <name type="scientific">Portunus trituberculatus</name>
    <name type="common">Swimming crab</name>
    <name type="synonym">Neptunus trituberculatus</name>
    <dbReference type="NCBI Taxonomy" id="210409"/>
    <lineage>
        <taxon>Eukaryota</taxon>
        <taxon>Metazoa</taxon>
        <taxon>Ecdysozoa</taxon>
        <taxon>Arthropoda</taxon>
        <taxon>Crustacea</taxon>
        <taxon>Multicrustacea</taxon>
        <taxon>Malacostraca</taxon>
        <taxon>Eumalacostraca</taxon>
        <taxon>Eucarida</taxon>
        <taxon>Decapoda</taxon>
        <taxon>Pleocyemata</taxon>
        <taxon>Brachyura</taxon>
        <taxon>Eubrachyura</taxon>
        <taxon>Portunoidea</taxon>
        <taxon>Portunidae</taxon>
        <taxon>Portuninae</taxon>
        <taxon>Portunus</taxon>
    </lineage>
</organism>
<evidence type="ECO:0000256" key="1">
    <source>
        <dbReference type="SAM" id="MobiDB-lite"/>
    </source>
</evidence>
<comment type="caution">
    <text evidence="2">The sequence shown here is derived from an EMBL/GenBank/DDBJ whole genome shotgun (WGS) entry which is preliminary data.</text>
</comment>
<protein>
    <submittedName>
        <fullName evidence="2">Uncharacterized protein</fullName>
    </submittedName>
</protein>
<proteinExistence type="predicted"/>